<evidence type="ECO:0000313" key="3">
    <source>
        <dbReference type="Proteomes" id="UP001371456"/>
    </source>
</evidence>
<feature type="compositionally biased region" description="Polar residues" evidence="1">
    <location>
        <begin position="13"/>
        <end position="26"/>
    </location>
</feature>
<evidence type="ECO:0000313" key="2">
    <source>
        <dbReference type="EMBL" id="KAK6780027.1"/>
    </source>
</evidence>
<dbReference type="EMBL" id="JBANQN010000009">
    <property type="protein sequence ID" value="KAK6780027.1"/>
    <property type="molecule type" value="Genomic_DNA"/>
</dbReference>
<keyword evidence="3" id="KW-1185">Reference proteome</keyword>
<accession>A0AAN8Y5K6</accession>
<organism evidence="2 3">
    <name type="scientific">Solanum bulbocastanum</name>
    <name type="common">Wild potato</name>
    <dbReference type="NCBI Taxonomy" id="147425"/>
    <lineage>
        <taxon>Eukaryota</taxon>
        <taxon>Viridiplantae</taxon>
        <taxon>Streptophyta</taxon>
        <taxon>Embryophyta</taxon>
        <taxon>Tracheophyta</taxon>
        <taxon>Spermatophyta</taxon>
        <taxon>Magnoliopsida</taxon>
        <taxon>eudicotyledons</taxon>
        <taxon>Gunneridae</taxon>
        <taxon>Pentapetalae</taxon>
        <taxon>asterids</taxon>
        <taxon>lamiids</taxon>
        <taxon>Solanales</taxon>
        <taxon>Solanaceae</taxon>
        <taxon>Solanoideae</taxon>
        <taxon>Solaneae</taxon>
        <taxon>Solanum</taxon>
    </lineage>
</organism>
<name>A0AAN8Y5K6_SOLBU</name>
<comment type="caution">
    <text evidence="2">The sequence shown here is derived from an EMBL/GenBank/DDBJ whole genome shotgun (WGS) entry which is preliminary data.</text>
</comment>
<feature type="region of interest" description="Disordered" evidence="1">
    <location>
        <begin position="41"/>
        <end position="108"/>
    </location>
</feature>
<sequence length="160" mass="18135">MEQNPKAKGKSVQWEQQEQDTNMIPQETSGTMLLERVQDDDVTTSQQHYPTLNVDPKEQMRTSKKEQLAKEKATTLRVKDTNNNKRNIIQGNREEEKRKPKTGKFTNTLRNNSLNSQNECEKGIAIVQAEANEAKGQAGETSHTPVNVDSQIPPSYQNIL</sequence>
<gene>
    <name evidence="2" type="ORF">RDI58_022211</name>
</gene>
<dbReference type="AlphaFoldDB" id="A0AAN8Y5K6"/>
<feature type="compositionally biased region" description="Polar residues" evidence="1">
    <location>
        <begin position="139"/>
        <end position="160"/>
    </location>
</feature>
<reference evidence="2 3" key="1">
    <citation type="submission" date="2024-02" db="EMBL/GenBank/DDBJ databases">
        <title>de novo genome assembly of Solanum bulbocastanum strain 11H21.</title>
        <authorList>
            <person name="Hosaka A.J."/>
        </authorList>
    </citation>
    <scope>NUCLEOTIDE SEQUENCE [LARGE SCALE GENOMIC DNA]</scope>
    <source>
        <tissue evidence="2">Young leaves</tissue>
    </source>
</reference>
<feature type="region of interest" description="Disordered" evidence="1">
    <location>
        <begin position="132"/>
        <end position="160"/>
    </location>
</feature>
<dbReference type="Proteomes" id="UP001371456">
    <property type="component" value="Unassembled WGS sequence"/>
</dbReference>
<evidence type="ECO:0000256" key="1">
    <source>
        <dbReference type="SAM" id="MobiDB-lite"/>
    </source>
</evidence>
<protein>
    <submittedName>
        <fullName evidence="2">Uncharacterized protein</fullName>
    </submittedName>
</protein>
<proteinExistence type="predicted"/>
<feature type="compositionally biased region" description="Basic and acidic residues" evidence="1">
    <location>
        <begin position="55"/>
        <end position="83"/>
    </location>
</feature>
<feature type="region of interest" description="Disordered" evidence="1">
    <location>
        <begin position="1"/>
        <end position="26"/>
    </location>
</feature>